<dbReference type="InterPro" id="IPR011856">
    <property type="entry name" value="tRNA_endonuc-like_dom_sf"/>
</dbReference>
<dbReference type="EMBL" id="AP018203">
    <property type="protein sequence ID" value="BAY55000.1"/>
    <property type="molecule type" value="Genomic_DNA"/>
</dbReference>
<dbReference type="Pfam" id="PF08814">
    <property type="entry name" value="XisH"/>
    <property type="match status" value="1"/>
</dbReference>
<dbReference type="InterPro" id="IPR014919">
    <property type="entry name" value="XisH"/>
</dbReference>
<gene>
    <name evidence="1" type="ORF">NIES2135_18210</name>
</gene>
<organism evidence="1 2">
    <name type="scientific">Leptolyngbya boryana NIES-2135</name>
    <dbReference type="NCBI Taxonomy" id="1973484"/>
    <lineage>
        <taxon>Bacteria</taxon>
        <taxon>Bacillati</taxon>
        <taxon>Cyanobacteriota</taxon>
        <taxon>Cyanophyceae</taxon>
        <taxon>Leptolyngbyales</taxon>
        <taxon>Leptolyngbyaceae</taxon>
        <taxon>Leptolyngbya group</taxon>
        <taxon>Leptolyngbya</taxon>
    </lineage>
</organism>
<name>A0A1Z4JE48_LEPBY</name>
<dbReference type="AlphaFoldDB" id="A0A1Z4JE48"/>
<evidence type="ECO:0000313" key="2">
    <source>
        <dbReference type="Proteomes" id="UP000217895"/>
    </source>
</evidence>
<dbReference type="Gene3D" id="3.40.1350.10">
    <property type="match status" value="1"/>
</dbReference>
<evidence type="ECO:0000313" key="1">
    <source>
        <dbReference type="EMBL" id="BAY55000.1"/>
    </source>
</evidence>
<keyword evidence="2" id="KW-1185">Reference proteome</keyword>
<dbReference type="GO" id="GO:0003676">
    <property type="term" value="F:nucleic acid binding"/>
    <property type="evidence" value="ECO:0007669"/>
    <property type="project" value="InterPro"/>
</dbReference>
<accession>A0A1Z4JE48</accession>
<dbReference type="CDD" id="cd22366">
    <property type="entry name" value="XisH-like"/>
    <property type="match status" value="1"/>
</dbReference>
<sequence length="138" mass="16070">MPALDLYHNAVKRALIKEGWNITHDPFHLRWGRKDMYVDLGAKRLLVAERAEQKIAVEVKSFISDSEMQAFRDAIGQFAIYRSVLRRTNPDYTLYLAVRNVTYVSLFEEPIGQLLIEDEGLKLVVFDAEEEVILQWKN</sequence>
<dbReference type="Proteomes" id="UP000217895">
    <property type="component" value="Chromosome"/>
</dbReference>
<proteinExistence type="predicted"/>
<dbReference type="InterPro" id="IPR011335">
    <property type="entry name" value="Restrct_endonuc-II-like"/>
</dbReference>
<dbReference type="SUPFAM" id="SSF52980">
    <property type="entry name" value="Restriction endonuclease-like"/>
    <property type="match status" value="1"/>
</dbReference>
<reference evidence="1 2" key="1">
    <citation type="submission" date="2017-06" db="EMBL/GenBank/DDBJ databases">
        <title>Genome sequencing of cyanobaciteial culture collection at National Institute for Environmental Studies (NIES).</title>
        <authorList>
            <person name="Hirose Y."/>
            <person name="Shimura Y."/>
            <person name="Fujisawa T."/>
            <person name="Nakamura Y."/>
            <person name="Kawachi M."/>
        </authorList>
    </citation>
    <scope>NUCLEOTIDE SEQUENCE [LARGE SCALE GENOMIC DNA]</scope>
    <source>
        <strain evidence="1 2">NIES-2135</strain>
    </source>
</reference>
<protein>
    <submittedName>
        <fullName evidence="1">FdxN element excision controlling factor XisH</fullName>
    </submittedName>
</protein>